<dbReference type="SUPFAM" id="SSF51445">
    <property type="entry name" value="(Trans)glycosidases"/>
    <property type="match status" value="1"/>
</dbReference>
<evidence type="ECO:0000313" key="6">
    <source>
        <dbReference type="Proteomes" id="UP000297472"/>
    </source>
</evidence>
<dbReference type="InterPro" id="IPR006103">
    <property type="entry name" value="Glyco_hydro_2_cat"/>
</dbReference>
<dbReference type="Gene3D" id="2.60.120.260">
    <property type="entry name" value="Galactose-binding domain-like"/>
    <property type="match status" value="1"/>
</dbReference>
<keyword evidence="5" id="KW-0378">Hydrolase</keyword>
<sequence>MSRSLPISASAQGGVYPRPQLVRPNWHDLAGEWAFEHDDQDIGRSEKWFVDAAHLGRVITVPFPPESEMSGITDPGFHPVVWYSRVISPEDVAASGWSPERDRVVLHFGAVDYRASVWIDGQFIGSHEGGQTPFSFDVTEALSPQKNGVLVVRAEDDPHDVAQPRGKQDWLEEPHVIWYHRTTGIWQPVWLESVPEQRIQALSWTPNVPTGNVAIEVDLTRRPATILTVHVELSLEGEILARQSYSTVEPRSQATIQIARQANGQAFEALLWSPENPRLIDAHVVIAAEDGTILDESFSYFGLRSVGVAGGSFLLNDRPYFVRSVLEQGYWPQSHLAAPSAEALRAEVELIKALGFNAARIHEKVEDPRFLYWADRLGLLIWGEMGSTYEFSSEAVSRVTREWIDVVRRDRSHPSIVTWVPLNESWGVQQIAHDDAQLNFAQSLYHLTRALDPTRPVISNDGWEHAISDILTIHDYAGTAEQLDANYKDIDAIRALVAGMGPAGRRLQLIPREVDGQSIMVTEFGGVSFAPDAADDSWGYTTATTYEDFERRVSGLVSSLRDNPILSGFCYTQLTDTMQETNGLTDAYRKPKLPVAVIRSIVSGQEAPLPRATAVDDSSLHSTMG</sequence>
<evidence type="ECO:0000259" key="4">
    <source>
        <dbReference type="Pfam" id="PF02837"/>
    </source>
</evidence>
<comment type="similarity">
    <text evidence="1">Belongs to the glycosyl hydrolase 2 family.</text>
</comment>
<dbReference type="InterPro" id="IPR006104">
    <property type="entry name" value="Glyco_hydro_2_N"/>
</dbReference>
<dbReference type="InterPro" id="IPR036156">
    <property type="entry name" value="Beta-gal/glucu_dom_sf"/>
</dbReference>
<evidence type="ECO:0000256" key="1">
    <source>
        <dbReference type="ARBA" id="ARBA00007401"/>
    </source>
</evidence>
<dbReference type="Pfam" id="PF02837">
    <property type="entry name" value="Glyco_hydro_2_N"/>
    <property type="match status" value="1"/>
</dbReference>
<organism evidence="5 6">
    <name type="scientific">Cryobacterium cryoconiti</name>
    <dbReference type="NCBI Taxonomy" id="1259239"/>
    <lineage>
        <taxon>Bacteria</taxon>
        <taxon>Bacillati</taxon>
        <taxon>Actinomycetota</taxon>
        <taxon>Actinomycetes</taxon>
        <taxon>Micrococcales</taxon>
        <taxon>Microbacteriaceae</taxon>
        <taxon>Cryobacterium</taxon>
    </lineage>
</organism>
<proteinExistence type="inferred from homology"/>
<keyword evidence="6" id="KW-1185">Reference proteome</keyword>
<dbReference type="AlphaFoldDB" id="A0A4Y8JZK9"/>
<evidence type="ECO:0000313" key="5">
    <source>
        <dbReference type="EMBL" id="TFD33777.1"/>
    </source>
</evidence>
<dbReference type="OrthoDB" id="9762066at2"/>
<dbReference type="InterPro" id="IPR051913">
    <property type="entry name" value="GH2_Domain-Containing"/>
</dbReference>
<evidence type="ECO:0000259" key="2">
    <source>
        <dbReference type="Pfam" id="PF00703"/>
    </source>
</evidence>
<dbReference type="InterPro" id="IPR008979">
    <property type="entry name" value="Galactose-bd-like_sf"/>
</dbReference>
<dbReference type="PANTHER" id="PTHR42732:SF3">
    <property type="entry name" value="HYDROLASE"/>
    <property type="match status" value="1"/>
</dbReference>
<evidence type="ECO:0000259" key="3">
    <source>
        <dbReference type="Pfam" id="PF02836"/>
    </source>
</evidence>
<dbReference type="PANTHER" id="PTHR42732">
    <property type="entry name" value="BETA-GALACTOSIDASE"/>
    <property type="match status" value="1"/>
</dbReference>
<feature type="domain" description="Glycoside hydrolase family 2 immunoglobulin-like beta-sandwich" evidence="2">
    <location>
        <begin position="198"/>
        <end position="304"/>
    </location>
</feature>
<accession>A0A4Y8JZK9</accession>
<dbReference type="GO" id="GO:0005975">
    <property type="term" value="P:carbohydrate metabolic process"/>
    <property type="evidence" value="ECO:0007669"/>
    <property type="project" value="InterPro"/>
</dbReference>
<feature type="domain" description="Glycosyl hydrolases family 2 sugar binding" evidence="4">
    <location>
        <begin position="28"/>
        <end position="151"/>
    </location>
</feature>
<name>A0A4Y8JZK9_9MICO</name>
<dbReference type="InterPro" id="IPR006102">
    <property type="entry name" value="Ig-like_GH2"/>
</dbReference>
<feature type="domain" description="Glycoside hydrolase family 2 catalytic" evidence="3">
    <location>
        <begin position="308"/>
        <end position="471"/>
    </location>
</feature>
<reference evidence="5 6" key="1">
    <citation type="submission" date="2019-03" db="EMBL/GenBank/DDBJ databases">
        <title>Genomics of glacier-inhabiting Cryobacterium strains.</title>
        <authorList>
            <person name="Liu Q."/>
            <person name="Xin Y.-H."/>
        </authorList>
    </citation>
    <scope>NUCLEOTIDE SEQUENCE [LARGE SCALE GENOMIC DNA]</scope>
    <source>
        <strain evidence="5 6">TMT1-51</strain>
    </source>
</reference>
<dbReference type="Pfam" id="PF02836">
    <property type="entry name" value="Glyco_hydro_2_C"/>
    <property type="match status" value="1"/>
</dbReference>
<comment type="caution">
    <text evidence="5">The sequence shown here is derived from an EMBL/GenBank/DDBJ whole genome shotgun (WGS) entry which is preliminary data.</text>
</comment>
<dbReference type="SUPFAM" id="SSF49303">
    <property type="entry name" value="beta-Galactosidase/glucuronidase domain"/>
    <property type="match status" value="1"/>
</dbReference>
<dbReference type="Proteomes" id="UP000297472">
    <property type="component" value="Unassembled WGS sequence"/>
</dbReference>
<protein>
    <submittedName>
        <fullName evidence="5">Glycoside hydrolase family 2</fullName>
    </submittedName>
</protein>
<dbReference type="Gene3D" id="3.20.20.80">
    <property type="entry name" value="Glycosidases"/>
    <property type="match status" value="1"/>
</dbReference>
<dbReference type="Pfam" id="PF00703">
    <property type="entry name" value="Glyco_hydro_2"/>
    <property type="match status" value="1"/>
</dbReference>
<dbReference type="EMBL" id="SOHA01000004">
    <property type="protein sequence ID" value="TFD33777.1"/>
    <property type="molecule type" value="Genomic_DNA"/>
</dbReference>
<dbReference type="InterPro" id="IPR017853">
    <property type="entry name" value="GH"/>
</dbReference>
<dbReference type="RefSeq" id="WP_134422753.1">
    <property type="nucleotide sequence ID" value="NZ_SOHA01000004.1"/>
</dbReference>
<dbReference type="GO" id="GO:0004553">
    <property type="term" value="F:hydrolase activity, hydrolyzing O-glycosyl compounds"/>
    <property type="evidence" value="ECO:0007669"/>
    <property type="project" value="InterPro"/>
</dbReference>
<dbReference type="SUPFAM" id="SSF49785">
    <property type="entry name" value="Galactose-binding domain-like"/>
    <property type="match status" value="1"/>
</dbReference>
<gene>
    <name evidence="5" type="ORF">E3T49_01305</name>
</gene>